<dbReference type="SUPFAM" id="SSF53067">
    <property type="entry name" value="Actin-like ATPase domain"/>
    <property type="match status" value="1"/>
</dbReference>
<dbReference type="InterPro" id="IPR000600">
    <property type="entry name" value="ROK"/>
</dbReference>
<dbReference type="Pfam" id="PF00480">
    <property type="entry name" value="ROK"/>
    <property type="match status" value="1"/>
</dbReference>
<comment type="similarity">
    <text evidence="1">Belongs to the ROK (NagC/XylR) family.</text>
</comment>
<comment type="caution">
    <text evidence="2">The sequence shown here is derived from an EMBL/GenBank/DDBJ whole genome shotgun (WGS) entry which is preliminary data.</text>
</comment>
<organism evidence="2 3">
    <name type="scientific">Bifidobacterium santillanense</name>
    <dbReference type="NCBI Taxonomy" id="2809028"/>
    <lineage>
        <taxon>Bacteria</taxon>
        <taxon>Bacillati</taxon>
        <taxon>Actinomycetota</taxon>
        <taxon>Actinomycetes</taxon>
        <taxon>Bifidobacteriales</taxon>
        <taxon>Bifidobacteriaceae</taxon>
        <taxon>Bifidobacterium</taxon>
    </lineage>
</organism>
<dbReference type="InterPro" id="IPR043129">
    <property type="entry name" value="ATPase_NBD"/>
</dbReference>
<protein>
    <submittedName>
        <fullName evidence="2">ROK family protein</fullName>
    </submittedName>
</protein>
<proteinExistence type="inferred from homology"/>
<dbReference type="PROSITE" id="PS01125">
    <property type="entry name" value="ROK"/>
    <property type="match status" value="1"/>
</dbReference>
<reference evidence="2 3" key="1">
    <citation type="journal article" date="2021" name="Environ. Microbiol.">
        <title>Genetic insights into the dark matter of the mammalian gut microbiota through targeted genome reconstruction.</title>
        <authorList>
            <person name="Lugli G.A."/>
            <person name="Alessandri G."/>
            <person name="Milani C."/>
            <person name="Viappiani A."/>
            <person name="Fontana F."/>
            <person name="Tarracchini C."/>
            <person name="Mancabelli L."/>
            <person name="Argentini C."/>
            <person name="Ruiz L."/>
            <person name="Margolles A."/>
            <person name="van Sinderen D."/>
            <person name="Turroni F."/>
            <person name="Ventura M."/>
        </authorList>
    </citation>
    <scope>NUCLEOTIDE SEQUENCE [LARGE SCALE GENOMIC DNA]</scope>
    <source>
        <strain evidence="2 3">MA2</strain>
    </source>
</reference>
<dbReference type="EMBL" id="JAFEJS010000007">
    <property type="protein sequence ID" value="MBT1173227.1"/>
    <property type="molecule type" value="Genomic_DNA"/>
</dbReference>
<keyword evidence="3" id="KW-1185">Reference proteome</keyword>
<dbReference type="RefSeq" id="WP_214358489.1">
    <property type="nucleotide sequence ID" value="NZ_JAFEJS010000007.1"/>
</dbReference>
<sequence length="318" mass="31548">MSDVAYLTFDIGGTKIASGLVRLPRDPDGAPEVTDVTSIPTLPERGGDDILERLLRLASDRLRACRESDIPIAGVGIGSAGVVDIESGVILSATDLIPGWAGQRIAEAFAGITDLPFRMVGDVGAHGLGESTYGAGRGHRRVLSVGVGTGIGGAIVDDGRLVVGAHGVAGHIGHMSHGLGDGVPCSCGATAGHIEPVASGTGLGTLYNRMRPEGVDPVPDGKAVSDLVAAGDAFAARVMAVSARALGECLAGACNLLDPDAVVVSGSVAGAGEVWWDALREGFAAGALPLVAPTPLLPGALGGAAPLIGAAVAVARAS</sequence>
<name>A0ABS5UQL7_9BIFI</name>
<evidence type="ECO:0000313" key="2">
    <source>
        <dbReference type="EMBL" id="MBT1173227.1"/>
    </source>
</evidence>
<dbReference type="Proteomes" id="UP000773064">
    <property type="component" value="Unassembled WGS sequence"/>
</dbReference>
<evidence type="ECO:0000313" key="3">
    <source>
        <dbReference type="Proteomes" id="UP000773064"/>
    </source>
</evidence>
<dbReference type="InterPro" id="IPR049874">
    <property type="entry name" value="ROK_cs"/>
</dbReference>
<accession>A0ABS5UQL7</accession>
<dbReference type="PANTHER" id="PTHR18964:SF169">
    <property type="entry name" value="N-ACETYLMANNOSAMINE KINASE"/>
    <property type="match status" value="1"/>
</dbReference>
<gene>
    <name evidence="2" type="ORF">JS528_07655</name>
</gene>
<dbReference type="Gene3D" id="3.30.420.40">
    <property type="match status" value="2"/>
</dbReference>
<dbReference type="PANTHER" id="PTHR18964">
    <property type="entry name" value="ROK (REPRESSOR, ORF, KINASE) FAMILY"/>
    <property type="match status" value="1"/>
</dbReference>
<evidence type="ECO:0000256" key="1">
    <source>
        <dbReference type="ARBA" id="ARBA00006479"/>
    </source>
</evidence>